<dbReference type="PANTHER" id="PTHR42107">
    <property type="entry name" value="YALI0D24453P"/>
    <property type="match status" value="1"/>
</dbReference>
<dbReference type="AlphaFoldDB" id="A0A9W7YHH3"/>
<accession>A0A9W7YHH3</accession>
<evidence type="ECO:0000313" key="2">
    <source>
        <dbReference type="EMBL" id="KAJ1734302.1"/>
    </source>
</evidence>
<dbReference type="PANTHER" id="PTHR42107:SF1">
    <property type="entry name" value="WHIM1 DOMAIN-CONTAINING PROTEIN"/>
    <property type="match status" value="1"/>
</dbReference>
<name>A0A9W7YHH3_9FUNG</name>
<reference evidence="2" key="1">
    <citation type="submission" date="2022-07" db="EMBL/GenBank/DDBJ databases">
        <title>Phylogenomic reconstructions and comparative analyses of Kickxellomycotina fungi.</title>
        <authorList>
            <person name="Reynolds N.K."/>
            <person name="Stajich J.E."/>
            <person name="Barry K."/>
            <person name="Grigoriev I.V."/>
            <person name="Crous P."/>
            <person name="Smith M.E."/>
        </authorList>
    </citation>
    <scope>NUCLEOTIDE SEQUENCE</scope>
    <source>
        <strain evidence="2">BCRC 34381</strain>
    </source>
</reference>
<dbReference type="EMBL" id="JANBOI010000083">
    <property type="protein sequence ID" value="KAJ1734302.1"/>
    <property type="molecule type" value="Genomic_DNA"/>
</dbReference>
<dbReference type="OrthoDB" id="205403at2759"/>
<keyword evidence="3" id="KW-1185">Reference proteome</keyword>
<protein>
    <submittedName>
        <fullName evidence="2">Uncharacterized protein</fullName>
    </submittedName>
</protein>
<dbReference type="Proteomes" id="UP001143981">
    <property type="component" value="Unassembled WGS sequence"/>
</dbReference>
<evidence type="ECO:0000256" key="1">
    <source>
        <dbReference type="SAM" id="MobiDB-lite"/>
    </source>
</evidence>
<gene>
    <name evidence="2" type="ORF">LPJ61_001149</name>
</gene>
<feature type="region of interest" description="Disordered" evidence="1">
    <location>
        <begin position="146"/>
        <end position="166"/>
    </location>
</feature>
<comment type="caution">
    <text evidence="2">The sequence shown here is derived from an EMBL/GenBank/DDBJ whole genome shotgun (WGS) entry which is preliminary data.</text>
</comment>
<sequence length="293" mass="32819">MSPMADPRPETASCGYSTANFASVYATMTAFRSVIQSDIQEPEELSAVVLCTEETARLKALALCLLAAATGRRTKAGIAADQWPKLCSDIAAGTVFLLRGLQIPEVAADSLDAFVAQSPAVRVDVLYWLCEVALMDNPAIKAMVDREPSKGRQSLPDEAARPQPSQVRLQPFAEIVKQRYWLFGNKTRQLYLESLSQRGRGKLELLAQTPEEFARVADDLRTQRYSAPKELADRLVDEVVPFLEQQVKKRERVERALQRQAVALASVHIYETRTRKRQRVNYNVDEGIEAMDY</sequence>
<proteinExistence type="predicted"/>
<evidence type="ECO:0000313" key="3">
    <source>
        <dbReference type="Proteomes" id="UP001143981"/>
    </source>
</evidence>
<organism evidence="2 3">
    <name type="scientific">Coemansia biformis</name>
    <dbReference type="NCBI Taxonomy" id="1286918"/>
    <lineage>
        <taxon>Eukaryota</taxon>
        <taxon>Fungi</taxon>
        <taxon>Fungi incertae sedis</taxon>
        <taxon>Zoopagomycota</taxon>
        <taxon>Kickxellomycotina</taxon>
        <taxon>Kickxellomycetes</taxon>
        <taxon>Kickxellales</taxon>
        <taxon>Kickxellaceae</taxon>
        <taxon>Coemansia</taxon>
    </lineage>
</organism>